<dbReference type="KEGG" id="pmad:BAY61_11735"/>
<dbReference type="EMBL" id="FMZE01000001">
    <property type="protein sequence ID" value="SDC18027.1"/>
    <property type="molecule type" value="Genomic_DNA"/>
</dbReference>
<reference evidence="1 2" key="1">
    <citation type="submission" date="2016-10" db="EMBL/GenBank/DDBJ databases">
        <authorList>
            <person name="de Groot N.N."/>
        </authorList>
    </citation>
    <scope>NUCLEOTIDE SEQUENCE [LARGE SCALE GENOMIC DNA]</scope>
    <source>
        <strain evidence="1 2">CGMCC 4.5506</strain>
    </source>
</reference>
<gene>
    <name evidence="1" type="ORF">SAMN05421630_101718</name>
</gene>
<evidence type="ECO:0000313" key="2">
    <source>
        <dbReference type="Proteomes" id="UP000199494"/>
    </source>
</evidence>
<organism evidence="1 2">
    <name type="scientific">Prauserella marina</name>
    <dbReference type="NCBI Taxonomy" id="530584"/>
    <lineage>
        <taxon>Bacteria</taxon>
        <taxon>Bacillati</taxon>
        <taxon>Actinomycetota</taxon>
        <taxon>Actinomycetes</taxon>
        <taxon>Pseudonocardiales</taxon>
        <taxon>Pseudonocardiaceae</taxon>
        <taxon>Prauserella</taxon>
    </lineage>
</organism>
<evidence type="ECO:0000313" key="1">
    <source>
        <dbReference type="EMBL" id="SDC18027.1"/>
    </source>
</evidence>
<dbReference type="AlphaFoldDB" id="A0A222VNQ5"/>
<dbReference type="STRING" id="530584.SAMN05421630_101718"/>
<sequence length="129" mass="15177">MYGDVNWPSLVDVTHYRVLWVLDLGDDDDVMSELSGTVHRTRDEAQREIRVDQAWSQYLNRKPAAEFVIWPCDPVFLARCGECGDYPDDQYRAFRDWDHIADYTRNFPGWLATSERTVFCPRHLPAHGW</sequence>
<proteinExistence type="predicted"/>
<dbReference type="Proteomes" id="UP000199494">
    <property type="component" value="Unassembled WGS sequence"/>
</dbReference>
<name>A0A222VNQ5_9PSEU</name>
<keyword evidence="2" id="KW-1185">Reference proteome</keyword>
<accession>A0A222VNQ5</accession>
<protein>
    <submittedName>
        <fullName evidence="1">Uncharacterized protein</fullName>
    </submittedName>
</protein>